<keyword evidence="2" id="KW-1133">Transmembrane helix</keyword>
<gene>
    <name evidence="3" type="ORF">BDN71DRAFT_531899</name>
</gene>
<dbReference type="EMBL" id="MU154541">
    <property type="protein sequence ID" value="KAF9497807.1"/>
    <property type="molecule type" value="Genomic_DNA"/>
</dbReference>
<keyword evidence="4" id="KW-1185">Reference proteome</keyword>
<sequence length="144" mass="15768">MSSTSNHLTPKHAIPQPTHHLTFLLLSHHTMSAEPYTVWKTGTEVLSLIGLGTVFWLVFLGSVAFIVACYMGYQRIWGKKKVARRAPRAASAGTPKPKATPRRRVAAAPSLMPHFHIPATESVRNLLTHHYGAAPVQTTPATGR</sequence>
<proteinExistence type="predicted"/>
<name>A0A9P6A2F8_PLEER</name>
<dbReference type="Proteomes" id="UP000807025">
    <property type="component" value="Unassembled WGS sequence"/>
</dbReference>
<comment type="caution">
    <text evidence="3">The sequence shown here is derived from an EMBL/GenBank/DDBJ whole genome shotgun (WGS) entry which is preliminary data.</text>
</comment>
<evidence type="ECO:0000256" key="2">
    <source>
        <dbReference type="SAM" id="Phobius"/>
    </source>
</evidence>
<feature type="region of interest" description="Disordered" evidence="1">
    <location>
        <begin position="84"/>
        <end position="103"/>
    </location>
</feature>
<feature type="transmembrane region" description="Helical" evidence="2">
    <location>
        <begin position="45"/>
        <end position="71"/>
    </location>
</feature>
<keyword evidence="2" id="KW-0472">Membrane</keyword>
<dbReference type="AlphaFoldDB" id="A0A9P6A2F8"/>
<evidence type="ECO:0000313" key="3">
    <source>
        <dbReference type="EMBL" id="KAF9497807.1"/>
    </source>
</evidence>
<protein>
    <submittedName>
        <fullName evidence="3">Uncharacterized protein</fullName>
    </submittedName>
</protein>
<evidence type="ECO:0000256" key="1">
    <source>
        <dbReference type="SAM" id="MobiDB-lite"/>
    </source>
</evidence>
<organism evidence="3 4">
    <name type="scientific">Pleurotus eryngii</name>
    <name type="common">Boletus of the steppes</name>
    <dbReference type="NCBI Taxonomy" id="5323"/>
    <lineage>
        <taxon>Eukaryota</taxon>
        <taxon>Fungi</taxon>
        <taxon>Dikarya</taxon>
        <taxon>Basidiomycota</taxon>
        <taxon>Agaricomycotina</taxon>
        <taxon>Agaricomycetes</taxon>
        <taxon>Agaricomycetidae</taxon>
        <taxon>Agaricales</taxon>
        <taxon>Pleurotineae</taxon>
        <taxon>Pleurotaceae</taxon>
        <taxon>Pleurotus</taxon>
    </lineage>
</organism>
<reference evidence="3" key="1">
    <citation type="submission" date="2020-11" db="EMBL/GenBank/DDBJ databases">
        <authorList>
            <consortium name="DOE Joint Genome Institute"/>
            <person name="Ahrendt S."/>
            <person name="Riley R."/>
            <person name="Andreopoulos W."/>
            <person name="Labutti K."/>
            <person name="Pangilinan J."/>
            <person name="Ruiz-Duenas F.J."/>
            <person name="Barrasa J.M."/>
            <person name="Sanchez-Garcia M."/>
            <person name="Camarero S."/>
            <person name="Miyauchi S."/>
            <person name="Serrano A."/>
            <person name="Linde D."/>
            <person name="Babiker R."/>
            <person name="Drula E."/>
            <person name="Ayuso-Fernandez I."/>
            <person name="Pacheco R."/>
            <person name="Padilla G."/>
            <person name="Ferreira P."/>
            <person name="Barriuso J."/>
            <person name="Kellner H."/>
            <person name="Castanera R."/>
            <person name="Alfaro M."/>
            <person name="Ramirez L."/>
            <person name="Pisabarro A.G."/>
            <person name="Kuo A."/>
            <person name="Tritt A."/>
            <person name="Lipzen A."/>
            <person name="He G."/>
            <person name="Yan M."/>
            <person name="Ng V."/>
            <person name="Cullen D."/>
            <person name="Martin F."/>
            <person name="Rosso M.-N."/>
            <person name="Henrissat B."/>
            <person name="Hibbett D."/>
            <person name="Martinez A.T."/>
            <person name="Grigoriev I.V."/>
        </authorList>
    </citation>
    <scope>NUCLEOTIDE SEQUENCE</scope>
    <source>
        <strain evidence="3">ATCC 90797</strain>
    </source>
</reference>
<keyword evidence="2" id="KW-0812">Transmembrane</keyword>
<evidence type="ECO:0000313" key="4">
    <source>
        <dbReference type="Proteomes" id="UP000807025"/>
    </source>
</evidence>
<accession>A0A9P6A2F8</accession>